<accession>A0A4D6LN28</accession>
<protein>
    <submittedName>
        <fullName evidence="3">Uncharacterized protein</fullName>
    </submittedName>
</protein>
<evidence type="ECO:0000256" key="1">
    <source>
        <dbReference type="SAM" id="Coils"/>
    </source>
</evidence>
<feature type="compositionally biased region" description="Low complexity" evidence="2">
    <location>
        <begin position="21"/>
        <end position="34"/>
    </location>
</feature>
<proteinExistence type="predicted"/>
<reference evidence="3 4" key="1">
    <citation type="submission" date="2019-04" db="EMBL/GenBank/DDBJ databases">
        <title>An improved genome assembly and genetic linkage map for asparagus bean, Vigna unguiculata ssp. sesquipedialis.</title>
        <authorList>
            <person name="Xia Q."/>
            <person name="Zhang R."/>
            <person name="Dong Y."/>
        </authorList>
    </citation>
    <scope>NUCLEOTIDE SEQUENCE [LARGE SCALE GENOMIC DNA]</scope>
    <source>
        <tissue evidence="3">Leaf</tissue>
    </source>
</reference>
<sequence>MSSSSLSDRSATKIHSDRARASSALPSTSSSTPSFDEEGVVGSPSYSGYECVDKALMASHEGVGVGQKSCFQLLHEKVNARKNDEDALVGSSSDVVGRNSASGGTPRPPTTTEKKRKKTSQKGGSSSRHSSPKHGRVLEDCAYTRLMGTDMQIYDGMMIGRHIGHELDKSSYVDELEDEVSSLRAEKENLVSELSQALNDKNSWKNHCLETEEKEKKSLKEIVVSKRVVEELKITNAELDKEVALTFSVHVDDKRFDVGKDVYQKSLVRLEDIPSLLKHAKDTPSIPSREGREGGADKVEGRDWLVSLTDVFCVVTGFVSLFWPDDVQLWDMFVYD</sequence>
<feature type="compositionally biased region" description="Basic and acidic residues" evidence="2">
    <location>
        <begin position="10"/>
        <end position="20"/>
    </location>
</feature>
<feature type="coiled-coil region" evidence="1">
    <location>
        <begin position="173"/>
        <end position="200"/>
    </location>
</feature>
<dbReference type="Proteomes" id="UP000501690">
    <property type="component" value="Linkage Group LG4"/>
</dbReference>
<evidence type="ECO:0000313" key="4">
    <source>
        <dbReference type="Proteomes" id="UP000501690"/>
    </source>
</evidence>
<feature type="region of interest" description="Disordered" evidence="2">
    <location>
        <begin position="1"/>
        <end position="43"/>
    </location>
</feature>
<dbReference type="EMBL" id="CP039348">
    <property type="protein sequence ID" value="QCD90242.1"/>
    <property type="molecule type" value="Genomic_DNA"/>
</dbReference>
<keyword evidence="4" id="KW-1185">Reference proteome</keyword>
<dbReference type="AlphaFoldDB" id="A0A4D6LN28"/>
<evidence type="ECO:0000256" key="2">
    <source>
        <dbReference type="SAM" id="MobiDB-lite"/>
    </source>
</evidence>
<name>A0A4D6LN28_VIGUN</name>
<evidence type="ECO:0000313" key="3">
    <source>
        <dbReference type="EMBL" id="QCD90242.1"/>
    </source>
</evidence>
<gene>
    <name evidence="3" type="ORF">DEO72_LG4g1197</name>
</gene>
<organism evidence="3 4">
    <name type="scientific">Vigna unguiculata</name>
    <name type="common">Cowpea</name>
    <dbReference type="NCBI Taxonomy" id="3917"/>
    <lineage>
        <taxon>Eukaryota</taxon>
        <taxon>Viridiplantae</taxon>
        <taxon>Streptophyta</taxon>
        <taxon>Embryophyta</taxon>
        <taxon>Tracheophyta</taxon>
        <taxon>Spermatophyta</taxon>
        <taxon>Magnoliopsida</taxon>
        <taxon>eudicotyledons</taxon>
        <taxon>Gunneridae</taxon>
        <taxon>Pentapetalae</taxon>
        <taxon>rosids</taxon>
        <taxon>fabids</taxon>
        <taxon>Fabales</taxon>
        <taxon>Fabaceae</taxon>
        <taxon>Papilionoideae</taxon>
        <taxon>50 kb inversion clade</taxon>
        <taxon>NPAAA clade</taxon>
        <taxon>indigoferoid/millettioid clade</taxon>
        <taxon>Phaseoleae</taxon>
        <taxon>Vigna</taxon>
    </lineage>
</organism>
<keyword evidence="1" id="KW-0175">Coiled coil</keyword>
<feature type="region of interest" description="Disordered" evidence="2">
    <location>
        <begin position="84"/>
        <end position="137"/>
    </location>
</feature>